<evidence type="ECO:0000313" key="4">
    <source>
        <dbReference type="Proteomes" id="UP000001319"/>
    </source>
</evidence>
<dbReference type="GO" id="GO:0005737">
    <property type="term" value="C:cytoplasm"/>
    <property type="evidence" value="ECO:0007669"/>
    <property type="project" value="UniProtKB-SubCell"/>
</dbReference>
<dbReference type="Gene3D" id="3.40.50.10680">
    <property type="entry name" value="CofD-like domains"/>
    <property type="match status" value="1"/>
</dbReference>
<comment type="subcellular location">
    <subcellularLocation>
        <location evidence="2">Cytoplasm</location>
    </subcellularLocation>
</comment>
<dbReference type="EMBL" id="AP008971">
    <property type="protein sequence ID" value="BAG08501.1"/>
    <property type="molecule type" value="Genomic_DNA"/>
</dbReference>
<protein>
    <recommendedName>
        <fullName evidence="2">Putative gluconeogenesis factor</fullName>
    </recommendedName>
</protein>
<name>B0S2B1_FINM2</name>
<evidence type="ECO:0000313" key="3">
    <source>
        <dbReference type="EMBL" id="BAG08501.1"/>
    </source>
</evidence>
<dbReference type="NCBIfam" id="TIGR01826">
    <property type="entry name" value="CofD_related"/>
    <property type="match status" value="1"/>
</dbReference>
<dbReference type="GO" id="GO:0043743">
    <property type="term" value="F:LPPG:FO 2-phospho-L-lactate transferase activity"/>
    <property type="evidence" value="ECO:0007669"/>
    <property type="project" value="InterPro"/>
</dbReference>
<dbReference type="STRING" id="334413.FMG_1083"/>
<organism evidence="3 4">
    <name type="scientific">Finegoldia magna (strain ATCC 29328 / DSM 20472 / WAL 2508)</name>
    <name type="common">Peptostreptococcus magnus</name>
    <dbReference type="NCBI Taxonomy" id="334413"/>
    <lineage>
        <taxon>Bacteria</taxon>
        <taxon>Bacillati</taxon>
        <taxon>Bacillota</taxon>
        <taxon>Tissierellia</taxon>
        <taxon>Tissierellales</taxon>
        <taxon>Peptoniphilaceae</taxon>
        <taxon>Finegoldia</taxon>
    </lineage>
</organism>
<keyword evidence="1 2" id="KW-0963">Cytoplasm</keyword>
<dbReference type="CDD" id="cd07187">
    <property type="entry name" value="YvcK_like"/>
    <property type="match status" value="1"/>
</dbReference>
<dbReference type="HAMAP" id="MF_00973">
    <property type="entry name" value="Gluconeogen_factor"/>
    <property type="match status" value="1"/>
</dbReference>
<dbReference type="SUPFAM" id="SSF142338">
    <property type="entry name" value="CofD-like"/>
    <property type="match status" value="1"/>
</dbReference>
<reference evidence="3 4" key="1">
    <citation type="journal article" date="2008" name="DNA Res.">
        <title>Complete genome sequence of Finegoldia magna, an anaerobic opportunistic pathogen.</title>
        <authorList>
            <person name="Goto T."/>
            <person name="Yamashita A."/>
            <person name="Hirakawa H."/>
            <person name="Matsutani M."/>
            <person name="Todo K."/>
            <person name="Ohshima K."/>
            <person name="Toh H."/>
            <person name="Miyamoto K."/>
            <person name="Kuhara S."/>
            <person name="Hattori M."/>
            <person name="Shimizu T."/>
            <person name="Akimoto S."/>
        </authorList>
    </citation>
    <scope>NUCLEOTIDE SEQUENCE [LARGE SCALE GENOMIC DNA]</scope>
    <source>
        <strain evidence="4">ATCC 29328 / DSM 20472 / WAL 2508</strain>
    </source>
</reference>
<keyword evidence="4" id="KW-1185">Reference proteome</keyword>
<dbReference type="InterPro" id="IPR002882">
    <property type="entry name" value="CofD"/>
</dbReference>
<dbReference type="GO" id="GO:0008360">
    <property type="term" value="P:regulation of cell shape"/>
    <property type="evidence" value="ECO:0007669"/>
    <property type="project" value="UniProtKB-UniRule"/>
</dbReference>
<dbReference type="InterPro" id="IPR010119">
    <property type="entry name" value="Gluconeogen_factor"/>
</dbReference>
<dbReference type="eggNOG" id="COG0391">
    <property type="taxonomic scope" value="Bacteria"/>
</dbReference>
<proteinExistence type="inferred from homology"/>
<dbReference type="Proteomes" id="UP000001319">
    <property type="component" value="Chromosome"/>
</dbReference>
<accession>B0S2B1</accession>
<gene>
    <name evidence="3" type="ordered locus">FMG_1083</name>
</gene>
<comment type="function">
    <text evidence="2">Required for morphogenesis under gluconeogenic growth conditions.</text>
</comment>
<dbReference type="PANTHER" id="PTHR30135:SF3">
    <property type="entry name" value="GLUCONEOGENESIS FACTOR-RELATED"/>
    <property type="match status" value="1"/>
</dbReference>
<dbReference type="KEGG" id="fma:FMG_1083"/>
<evidence type="ECO:0000256" key="1">
    <source>
        <dbReference type="ARBA" id="ARBA00022490"/>
    </source>
</evidence>
<dbReference type="AlphaFoldDB" id="B0S2B1"/>
<dbReference type="InterPro" id="IPR038136">
    <property type="entry name" value="CofD-like_dom_sf"/>
</dbReference>
<dbReference type="PANTHER" id="PTHR30135">
    <property type="entry name" value="UNCHARACTERIZED PROTEIN YVCK-RELATED"/>
    <property type="match status" value="1"/>
</dbReference>
<dbReference type="Pfam" id="PF01933">
    <property type="entry name" value="CofD"/>
    <property type="match status" value="1"/>
</dbReference>
<evidence type="ECO:0000256" key="2">
    <source>
        <dbReference type="HAMAP-Rule" id="MF_00973"/>
    </source>
</evidence>
<comment type="similarity">
    <text evidence="2">Belongs to the gluconeogenesis factor family.</text>
</comment>
<dbReference type="HOGENOM" id="CLU_044041_0_1_9"/>
<sequence length="333" mass="36648">MEKKFMYPTETKNFGKKIVTIGGGTGNSILLRGVKNFTSNITTIVTVADDGGGSGVLREDLGMLPPGDIRNCLVALANTEPIMEKLINYRFSNGQLKGQSLGNLLIAAMNDICGDFNEAIKEISNVLAITGKVLPMTLDNVKLFAELEDGSTIEGESNITFLNRKNGGKIKRVYTSPKLILPLKESIDSIMDADIVLLGPGSLYTSIIPNLLVTDISQALKETKAEVVYILNIMTQPGETNGYSVTDHVAAIIDHANSNIIDKIVVNSKEVDKYAKYRYKSIENSTPIYLTDEDREDMKELGIEIIEADICDISYDYIVHDPNKLMKAILERY</sequence>